<dbReference type="SUPFAM" id="SSF54695">
    <property type="entry name" value="POZ domain"/>
    <property type="match status" value="1"/>
</dbReference>
<dbReference type="STRING" id="568069.A0A1J1J8Q7"/>
<gene>
    <name evidence="2" type="primary">putative BTB</name>
    <name evidence="2" type="ORF">CLUMA_CG020834</name>
</gene>
<sequence length="310" mass="34593">MNFDATSSWVKLNIGGVIYQTTKTTLMKDENSMLAKMFSQDSEFMSPGKLDDNGCYLIDRNGRYFEAILNYLRTGELIYESNLNINGLLEEAKFFNIQEMIVRLQQLADRSNHGIDDNAPLTRQDVVRALTQTSYKCELRFQGVNMKNANLSRLDLRNINFKYANLSYCNLSYCNLSFCNLERADLSYAFMDNAQLLGIKGLCANMEGAILSNCNFEDPSGVRSNLEGCNLKGANLENSNAPCVNLRVASLKGANLKNCILRSAILAGADLERADLSGSDLQEANLRGTNLNNANLELMQNPLHMSQAIR</sequence>
<reference evidence="2 3" key="1">
    <citation type="submission" date="2015-04" db="EMBL/GenBank/DDBJ databases">
        <authorList>
            <person name="Syromyatnikov M.Y."/>
            <person name="Popov V.N."/>
        </authorList>
    </citation>
    <scope>NUCLEOTIDE SEQUENCE [LARGE SCALE GENOMIC DNA]</scope>
</reference>
<dbReference type="EMBL" id="CVRI01000074">
    <property type="protein sequence ID" value="CRL08188.1"/>
    <property type="molecule type" value="Genomic_DNA"/>
</dbReference>
<dbReference type="PANTHER" id="PTHR14136">
    <property type="entry name" value="BTB_POZ DOMAIN-CONTAINING PROTEIN KCTD9"/>
    <property type="match status" value="1"/>
</dbReference>
<dbReference type="Gene3D" id="6.10.140.750">
    <property type="match status" value="1"/>
</dbReference>
<dbReference type="OrthoDB" id="9989223at2759"/>
<dbReference type="InterPro" id="IPR003131">
    <property type="entry name" value="T1-type_BTB"/>
</dbReference>
<evidence type="ECO:0000313" key="2">
    <source>
        <dbReference type="EMBL" id="CRL08188.1"/>
    </source>
</evidence>
<keyword evidence="3" id="KW-1185">Reference proteome</keyword>
<protein>
    <submittedName>
        <fullName evidence="2">CLUMA_CG020834, isoform A</fullName>
    </submittedName>
</protein>
<dbReference type="Proteomes" id="UP000183832">
    <property type="component" value="Unassembled WGS sequence"/>
</dbReference>
<dbReference type="PANTHER" id="PTHR14136:SF17">
    <property type="entry name" value="BTB_POZ DOMAIN-CONTAINING PROTEIN KCTD9"/>
    <property type="match status" value="1"/>
</dbReference>
<dbReference type="CDD" id="cd18368">
    <property type="entry name" value="BTB_POZ_KCTD9"/>
    <property type="match status" value="1"/>
</dbReference>
<dbReference type="GO" id="GO:0051260">
    <property type="term" value="P:protein homooligomerization"/>
    <property type="evidence" value="ECO:0007669"/>
    <property type="project" value="InterPro"/>
</dbReference>
<dbReference type="InterPro" id="IPR011333">
    <property type="entry name" value="SKP1/BTB/POZ_sf"/>
</dbReference>
<feature type="domain" description="BTB" evidence="1">
    <location>
        <begin position="8"/>
        <end position="112"/>
    </location>
</feature>
<organism evidence="2 3">
    <name type="scientific">Clunio marinus</name>
    <dbReference type="NCBI Taxonomy" id="568069"/>
    <lineage>
        <taxon>Eukaryota</taxon>
        <taxon>Metazoa</taxon>
        <taxon>Ecdysozoa</taxon>
        <taxon>Arthropoda</taxon>
        <taxon>Hexapoda</taxon>
        <taxon>Insecta</taxon>
        <taxon>Pterygota</taxon>
        <taxon>Neoptera</taxon>
        <taxon>Endopterygota</taxon>
        <taxon>Diptera</taxon>
        <taxon>Nematocera</taxon>
        <taxon>Chironomoidea</taxon>
        <taxon>Chironomidae</taxon>
        <taxon>Clunio</taxon>
    </lineage>
</organism>
<name>A0A1J1J8Q7_9DIPT</name>
<dbReference type="SUPFAM" id="SSF141571">
    <property type="entry name" value="Pentapeptide repeat-like"/>
    <property type="match status" value="1"/>
</dbReference>
<dbReference type="InterPro" id="IPR000210">
    <property type="entry name" value="BTB/POZ_dom"/>
</dbReference>
<proteinExistence type="predicted"/>
<dbReference type="SMART" id="SM00225">
    <property type="entry name" value="BTB"/>
    <property type="match status" value="1"/>
</dbReference>
<dbReference type="Pfam" id="PF02214">
    <property type="entry name" value="BTB_2"/>
    <property type="match status" value="1"/>
</dbReference>
<dbReference type="InterPro" id="IPR051082">
    <property type="entry name" value="Pentapeptide-BTB/POZ_domain"/>
</dbReference>
<dbReference type="Gene3D" id="2.160.20.80">
    <property type="entry name" value="E3 ubiquitin-protein ligase SopA"/>
    <property type="match status" value="1"/>
</dbReference>
<dbReference type="InterPro" id="IPR001646">
    <property type="entry name" value="5peptide_repeat"/>
</dbReference>
<dbReference type="AlphaFoldDB" id="A0A1J1J8Q7"/>
<evidence type="ECO:0000313" key="3">
    <source>
        <dbReference type="Proteomes" id="UP000183832"/>
    </source>
</evidence>
<evidence type="ECO:0000259" key="1">
    <source>
        <dbReference type="SMART" id="SM00225"/>
    </source>
</evidence>
<dbReference type="Pfam" id="PF00805">
    <property type="entry name" value="Pentapeptide"/>
    <property type="match status" value="3"/>
</dbReference>
<accession>A0A1J1J8Q7</accession>
<dbReference type="Gene3D" id="3.30.710.10">
    <property type="entry name" value="Potassium Channel Kv1.1, Chain A"/>
    <property type="match status" value="1"/>
</dbReference>